<accession>A0A814MIP8</accession>
<gene>
    <name evidence="3" type="ORF">OKA104_LOCUS38564</name>
    <name evidence="2" type="ORF">VCS650_LOCUS18878</name>
</gene>
<organism evidence="2 4">
    <name type="scientific">Adineta steineri</name>
    <dbReference type="NCBI Taxonomy" id="433720"/>
    <lineage>
        <taxon>Eukaryota</taxon>
        <taxon>Metazoa</taxon>
        <taxon>Spiralia</taxon>
        <taxon>Gnathifera</taxon>
        <taxon>Rotifera</taxon>
        <taxon>Eurotatoria</taxon>
        <taxon>Bdelloidea</taxon>
        <taxon>Adinetida</taxon>
        <taxon>Adinetidae</taxon>
        <taxon>Adineta</taxon>
    </lineage>
</organism>
<dbReference type="InterPro" id="IPR036047">
    <property type="entry name" value="F-box-like_dom_sf"/>
</dbReference>
<dbReference type="EMBL" id="CAJNON010000183">
    <property type="protein sequence ID" value="CAF1078512.1"/>
    <property type="molecule type" value="Genomic_DNA"/>
</dbReference>
<dbReference type="Proteomes" id="UP000663881">
    <property type="component" value="Unassembled WGS sequence"/>
</dbReference>
<dbReference type="InterPro" id="IPR032675">
    <property type="entry name" value="LRR_dom_sf"/>
</dbReference>
<dbReference type="Pfam" id="PF12937">
    <property type="entry name" value="F-box-like"/>
    <property type="match status" value="1"/>
</dbReference>
<dbReference type="Gene3D" id="3.80.10.10">
    <property type="entry name" value="Ribonuclease Inhibitor"/>
    <property type="match status" value="1"/>
</dbReference>
<dbReference type="EMBL" id="CAJOAY010007037">
    <property type="protein sequence ID" value="CAF4156866.1"/>
    <property type="molecule type" value="Genomic_DNA"/>
</dbReference>
<dbReference type="InterPro" id="IPR001810">
    <property type="entry name" value="F-box_dom"/>
</dbReference>
<evidence type="ECO:0000313" key="2">
    <source>
        <dbReference type="EMBL" id="CAF1078512.1"/>
    </source>
</evidence>
<dbReference type="AlphaFoldDB" id="A0A814MIP8"/>
<evidence type="ECO:0000313" key="3">
    <source>
        <dbReference type="EMBL" id="CAF4156866.1"/>
    </source>
</evidence>
<evidence type="ECO:0000313" key="4">
    <source>
        <dbReference type="Proteomes" id="UP000663891"/>
    </source>
</evidence>
<sequence length="533" mass="62529">MEHLLVELNDLPDEILLMIFKKLNNVSLLCSLISVNKRLNTIVRDSIFTRHLKLMRHSSNDSIGPLPDITVDRLCSKILPEIRNQIQRLDLESSSVERILLATNYPNLYGLGLFNLDTETALSLFGDQSSLIHINKNQISFLTIDTTELINERSMEHPKTFVFTQIFIQYPNLQYLNFGSSSTLYRHLSFSNSPPICISSNLLELHISLSSFTDCLYMLDGRFNQLRIFHVNISSIHVGNKKVAKEEKLLNLKCFSLHCYEFTNVYNELILPLVCRMSNLEKLDLNLLLHVKEKFIDGNDLKKNLINHMTRLEKFTLNIYSILLSHNQIDSQPLEYIQNTFNNFKYNQIICSVDYCETRCSQCRIYSYPYQLKFYNDITNNFSGELFTYVRKISLSDKSPFEHEFFLRIEKSFPFVEKISMRNFQPQNNKLCTESNEDNQHWSIVKYSHLTDLSLNTVHDDYVEQFLDNRKLRLPNNVHLDIGYEQIKRVTNNFTRNITQINCRKLKSMCLYGVDEMSQHVTHYFPHTEIICL</sequence>
<feature type="domain" description="F-box" evidence="1">
    <location>
        <begin position="5"/>
        <end position="52"/>
    </location>
</feature>
<dbReference type="OrthoDB" id="10005497at2759"/>
<reference evidence="2" key="1">
    <citation type="submission" date="2021-02" db="EMBL/GenBank/DDBJ databases">
        <authorList>
            <person name="Nowell W R."/>
        </authorList>
    </citation>
    <scope>NUCLEOTIDE SEQUENCE</scope>
</reference>
<comment type="caution">
    <text evidence="2">The sequence shown here is derived from an EMBL/GenBank/DDBJ whole genome shotgun (WGS) entry which is preliminary data.</text>
</comment>
<name>A0A814MIP8_9BILA</name>
<proteinExistence type="predicted"/>
<evidence type="ECO:0000259" key="1">
    <source>
        <dbReference type="PROSITE" id="PS50181"/>
    </source>
</evidence>
<dbReference type="SMART" id="SM00256">
    <property type="entry name" value="FBOX"/>
    <property type="match status" value="1"/>
</dbReference>
<dbReference type="Proteomes" id="UP000663891">
    <property type="component" value="Unassembled WGS sequence"/>
</dbReference>
<dbReference type="PROSITE" id="PS50181">
    <property type="entry name" value="FBOX"/>
    <property type="match status" value="1"/>
</dbReference>
<protein>
    <recommendedName>
        <fullName evidence="1">F-box domain-containing protein</fullName>
    </recommendedName>
</protein>
<dbReference type="SUPFAM" id="SSF81383">
    <property type="entry name" value="F-box domain"/>
    <property type="match status" value="1"/>
</dbReference>